<dbReference type="Pfam" id="PF00571">
    <property type="entry name" value="CBS"/>
    <property type="match status" value="2"/>
</dbReference>
<dbReference type="EMBL" id="RCDA01000001">
    <property type="protein sequence ID" value="RLK50898.1"/>
    <property type="molecule type" value="Genomic_DNA"/>
</dbReference>
<feature type="domain" description="CBS" evidence="4">
    <location>
        <begin position="80"/>
        <end position="140"/>
    </location>
</feature>
<dbReference type="InterPro" id="IPR051257">
    <property type="entry name" value="Diverse_CBS-Domain"/>
</dbReference>
<dbReference type="PANTHER" id="PTHR43080">
    <property type="entry name" value="CBS DOMAIN-CONTAINING PROTEIN CBSX3, MITOCHONDRIAL"/>
    <property type="match status" value="1"/>
</dbReference>
<gene>
    <name evidence="5" type="ORF">DFR31_0807</name>
</gene>
<dbReference type="SUPFAM" id="SSF81301">
    <property type="entry name" value="Nucleotidyltransferase"/>
    <property type="match status" value="1"/>
</dbReference>
<reference evidence="5 6" key="1">
    <citation type="submission" date="2018-10" db="EMBL/GenBank/DDBJ databases">
        <title>Genomic Encyclopedia of Type Strains, Phase IV (KMG-IV): sequencing the most valuable type-strain genomes for metagenomic binning, comparative biology and taxonomic classification.</title>
        <authorList>
            <person name="Goeker M."/>
        </authorList>
    </citation>
    <scope>NUCLEOTIDE SEQUENCE [LARGE SCALE GENOMIC DNA]</scope>
    <source>
        <strain evidence="5 6">DSM 12769</strain>
    </source>
</reference>
<evidence type="ECO:0000313" key="6">
    <source>
        <dbReference type="Proteomes" id="UP000275461"/>
    </source>
</evidence>
<name>A0A498CEN7_9GAMM</name>
<evidence type="ECO:0000313" key="5">
    <source>
        <dbReference type="EMBL" id="RLK50898.1"/>
    </source>
</evidence>
<evidence type="ECO:0000256" key="1">
    <source>
        <dbReference type="ARBA" id="ARBA00023122"/>
    </source>
</evidence>
<dbReference type="InterPro" id="IPR043519">
    <property type="entry name" value="NT_sf"/>
</dbReference>
<dbReference type="CDD" id="cd02205">
    <property type="entry name" value="CBS_pair_SF"/>
    <property type="match status" value="1"/>
</dbReference>
<keyword evidence="1 2" id="KW-0129">CBS domain</keyword>
<dbReference type="Proteomes" id="UP000275461">
    <property type="component" value="Unassembled WGS sequence"/>
</dbReference>
<evidence type="ECO:0000256" key="3">
    <source>
        <dbReference type="SAM" id="MobiDB-lite"/>
    </source>
</evidence>
<dbReference type="PANTHER" id="PTHR43080:SF2">
    <property type="entry name" value="CBS DOMAIN-CONTAINING PROTEIN"/>
    <property type="match status" value="1"/>
</dbReference>
<dbReference type="SUPFAM" id="SSF54631">
    <property type="entry name" value="CBS-domain pair"/>
    <property type="match status" value="1"/>
</dbReference>
<feature type="domain" description="CBS" evidence="4">
    <location>
        <begin position="16"/>
        <end position="72"/>
    </location>
</feature>
<dbReference type="CDD" id="cd05401">
    <property type="entry name" value="NT_GlnE_GlnD_like"/>
    <property type="match status" value="1"/>
</dbReference>
<comment type="caution">
    <text evidence="5">The sequence shown here is derived from an EMBL/GenBank/DDBJ whole genome shotgun (WGS) entry which is preliminary data.</text>
</comment>
<dbReference type="AlphaFoldDB" id="A0A498CEN7"/>
<dbReference type="InterPro" id="IPR018821">
    <property type="entry name" value="DUF294_put_nucleoTrafse_sb-bd"/>
</dbReference>
<protein>
    <submittedName>
        <fullName evidence="5">CBS domain-containing protein</fullName>
    </submittedName>
</protein>
<dbReference type="GO" id="GO:0008773">
    <property type="term" value="F:[protein-PII] uridylyltransferase activity"/>
    <property type="evidence" value="ECO:0007669"/>
    <property type="project" value="InterPro"/>
</dbReference>
<accession>A0A498CEN7</accession>
<organism evidence="5 6">
    <name type="scientific">Alkalispirillum mobile</name>
    <dbReference type="NCBI Taxonomy" id="85925"/>
    <lineage>
        <taxon>Bacteria</taxon>
        <taxon>Pseudomonadati</taxon>
        <taxon>Pseudomonadota</taxon>
        <taxon>Gammaproteobacteria</taxon>
        <taxon>Chromatiales</taxon>
        <taxon>Ectothiorhodospiraceae</taxon>
        <taxon>Alkalispirillum</taxon>
    </lineage>
</organism>
<feature type="region of interest" description="Disordered" evidence="3">
    <location>
        <begin position="443"/>
        <end position="462"/>
    </location>
</feature>
<dbReference type="InterPro" id="IPR000644">
    <property type="entry name" value="CBS_dom"/>
</dbReference>
<keyword evidence="6" id="KW-1185">Reference proteome</keyword>
<dbReference type="RefSeq" id="WP_170153587.1">
    <property type="nucleotide sequence ID" value="NZ_RCDA01000001.1"/>
</dbReference>
<dbReference type="InterPro" id="IPR046342">
    <property type="entry name" value="CBS_dom_sf"/>
</dbReference>
<evidence type="ECO:0000259" key="4">
    <source>
        <dbReference type="PROSITE" id="PS51371"/>
    </source>
</evidence>
<dbReference type="Pfam" id="PF10335">
    <property type="entry name" value="DUF294_C"/>
    <property type="match status" value="1"/>
</dbReference>
<dbReference type="PROSITE" id="PS51371">
    <property type="entry name" value="CBS"/>
    <property type="match status" value="2"/>
</dbReference>
<sequence>MAGYSALFTRTAKDAMRPALVVCDQHTPCEDVTARMAETGSNCAVITRGAGRVVGQLSGRDVTHRVAFRVPSGTPVGEVLTGPLRVARHDERLYRLVGVMRVTRAQYLPVVDDAGRVMGLLSRADALGAGLPRYLERLDRFAQAATVEGLRAMRHAQPELAADLLADRLDAPEIQALLSGINEDIYRQLVRNTVEGLALDGWGRPPVGFAVIVMGSGGRQESFLGPDQDNGLVIADYPDAEHTAVDAYFAELARRLTRDLDAVGIPYCAGDVMASNPLWRKTYSQWLAQLDYWKRSRSPQALLNASILLDFRAVCGDFALGRSLRGAMVERIGGSSGFMRALMLNDSTKQVGLGWFDRLVTEPGDSAHEGEIHLKRNGIMPIVEAARLYALAHGVEATSTRERLNRLHDEGVLDADGLDALLHAHGFMCRLLLARQVQESLAGQPPRAHVPPGALTSRERDQLVRSMKTSSSLLRRLRRLLVGDV</sequence>
<proteinExistence type="predicted"/>
<dbReference type="Pfam" id="PF03445">
    <property type="entry name" value="DUF294"/>
    <property type="match status" value="1"/>
</dbReference>
<dbReference type="SMART" id="SM00116">
    <property type="entry name" value="CBS"/>
    <property type="match status" value="2"/>
</dbReference>
<dbReference type="InterPro" id="IPR005105">
    <property type="entry name" value="GlnD_Uridyltrans_N"/>
</dbReference>
<evidence type="ECO:0000256" key="2">
    <source>
        <dbReference type="PROSITE-ProRule" id="PRU00703"/>
    </source>
</evidence>
<dbReference type="Gene3D" id="3.10.580.10">
    <property type="entry name" value="CBS-domain"/>
    <property type="match status" value="1"/>
</dbReference>